<dbReference type="SUPFAM" id="SSF52440">
    <property type="entry name" value="PreATP-grasp domain"/>
    <property type="match status" value="1"/>
</dbReference>
<dbReference type="InterPro" id="IPR003135">
    <property type="entry name" value="ATP-grasp_carboxylate-amine"/>
</dbReference>
<dbReference type="AlphaFoldDB" id="A0A7X9W9Z8"/>
<dbReference type="InterPro" id="IPR011761">
    <property type="entry name" value="ATP-grasp"/>
</dbReference>
<accession>A0A7X9W9Z8</accession>
<keyword evidence="3 5" id="KW-0658">Purine biosynthesis</keyword>
<dbReference type="Proteomes" id="UP000538955">
    <property type="component" value="Unassembled WGS sequence"/>
</dbReference>
<dbReference type="Proteomes" id="UP000550736">
    <property type="component" value="Unassembled WGS sequence"/>
</dbReference>
<dbReference type="RefSeq" id="WP_002435349.1">
    <property type="nucleotide sequence ID" value="NZ_AP014956.1"/>
</dbReference>
<dbReference type="NCBIfam" id="TIGR01161">
    <property type="entry name" value="purK"/>
    <property type="match status" value="1"/>
</dbReference>
<comment type="similarity">
    <text evidence="5 6">Belongs to the PurK/PurT family.</text>
</comment>
<dbReference type="InterPro" id="IPR040686">
    <property type="entry name" value="PurK_C"/>
</dbReference>
<feature type="binding site" evidence="5">
    <location>
        <position position="191"/>
    </location>
    <ligand>
        <name>ATP</name>
        <dbReference type="ChEBI" id="CHEBI:30616"/>
    </ligand>
</feature>
<dbReference type="HAMAP" id="MF_01928">
    <property type="entry name" value="PurK"/>
    <property type="match status" value="1"/>
</dbReference>
<dbReference type="Gene3D" id="3.40.50.20">
    <property type="match status" value="1"/>
</dbReference>
<dbReference type="UniPathway" id="UPA00074">
    <property type="reaction ID" value="UER00942"/>
</dbReference>
<evidence type="ECO:0000256" key="3">
    <source>
        <dbReference type="ARBA" id="ARBA00022755"/>
    </source>
</evidence>
<dbReference type="Pfam" id="PF22660">
    <property type="entry name" value="RS_preATP-grasp-like"/>
    <property type="match status" value="1"/>
</dbReference>
<dbReference type="GO" id="GO:0005829">
    <property type="term" value="C:cytosol"/>
    <property type="evidence" value="ECO:0007669"/>
    <property type="project" value="TreeGrafter"/>
</dbReference>
<keyword evidence="12" id="KW-1185">Reference proteome</keyword>
<reference evidence="10 11" key="1">
    <citation type="journal article" date="2019" name="Sci. Transl. Med.">
        <title>Quorum sensing between bacterial species on the skin protects against epidermal injury in atopic dermatitis.</title>
        <authorList>
            <person name="Williams M.R."/>
        </authorList>
    </citation>
    <scope>NUCLEOTIDE SEQUENCE [LARGE SCALE GENOMIC DNA]</scope>
    <source>
        <strain evidence="10 11">H8</strain>
    </source>
</reference>
<dbReference type="InterPro" id="IPR005875">
    <property type="entry name" value="PurK"/>
</dbReference>
<evidence type="ECO:0000313" key="13">
    <source>
        <dbReference type="Proteomes" id="UP000550736"/>
    </source>
</evidence>
<feature type="binding site" evidence="5">
    <location>
        <position position="148"/>
    </location>
    <ligand>
        <name>ATP</name>
        <dbReference type="ChEBI" id="CHEBI:30616"/>
    </ligand>
</feature>
<dbReference type="Proteomes" id="UP000291949">
    <property type="component" value="Unassembled WGS sequence"/>
</dbReference>
<feature type="domain" description="ATP-grasp" evidence="7">
    <location>
        <begin position="112"/>
        <end position="296"/>
    </location>
</feature>
<dbReference type="PROSITE" id="PS50975">
    <property type="entry name" value="ATP_GRASP"/>
    <property type="match status" value="1"/>
</dbReference>
<evidence type="ECO:0000256" key="5">
    <source>
        <dbReference type="HAMAP-Rule" id="MF_01928"/>
    </source>
</evidence>
<comment type="catalytic activity">
    <reaction evidence="5 6">
        <text>5-amino-1-(5-phospho-beta-D-ribosyl)imidazole + hydrogencarbonate + ATP = 5-carboxyamino-1-(5-phospho-D-ribosyl)imidazole + ADP + phosphate + 2 H(+)</text>
        <dbReference type="Rhea" id="RHEA:19317"/>
        <dbReference type="ChEBI" id="CHEBI:15378"/>
        <dbReference type="ChEBI" id="CHEBI:17544"/>
        <dbReference type="ChEBI" id="CHEBI:30616"/>
        <dbReference type="ChEBI" id="CHEBI:43474"/>
        <dbReference type="ChEBI" id="CHEBI:58730"/>
        <dbReference type="ChEBI" id="CHEBI:137981"/>
        <dbReference type="ChEBI" id="CHEBI:456216"/>
        <dbReference type="EC" id="6.3.4.18"/>
    </reaction>
</comment>
<name>A0A7X9W9Z8_STACP</name>
<comment type="caution">
    <text evidence="10">The sequence shown here is derived from an EMBL/GenBank/DDBJ whole genome shotgun (WGS) entry which is preliminary data.</text>
</comment>
<comment type="subunit">
    <text evidence="5 6">Homodimer.</text>
</comment>
<dbReference type="PANTHER" id="PTHR11609">
    <property type="entry name" value="PURINE BIOSYNTHESIS PROTEIN 6/7, PUR6/7"/>
    <property type="match status" value="1"/>
</dbReference>
<dbReference type="Gene3D" id="3.30.1490.20">
    <property type="entry name" value="ATP-grasp fold, A domain"/>
    <property type="match status" value="1"/>
</dbReference>
<evidence type="ECO:0000256" key="2">
    <source>
        <dbReference type="ARBA" id="ARBA00022741"/>
    </source>
</evidence>
<dbReference type="InterPro" id="IPR054350">
    <property type="entry name" value="PurT/PurK_preATP-grasp"/>
</dbReference>
<dbReference type="SUPFAM" id="SSF56059">
    <property type="entry name" value="Glutathione synthetase ATP-binding domain-like"/>
    <property type="match status" value="1"/>
</dbReference>
<organism evidence="10 11">
    <name type="scientific">Staphylococcus capitis</name>
    <dbReference type="NCBI Taxonomy" id="29388"/>
    <lineage>
        <taxon>Bacteria</taxon>
        <taxon>Bacillati</taxon>
        <taxon>Bacillota</taxon>
        <taxon>Bacilli</taxon>
        <taxon>Bacillales</taxon>
        <taxon>Staphylococcaceae</taxon>
        <taxon>Staphylococcus</taxon>
    </lineage>
</organism>
<sequence length="375" mass="43007">MSFNKLKFGSTIGIIGGGQLGKMMAQSAQKMGFKVIVLDPNEDSPCRYVAHQFIHANYDDEQALKELGESSDVITYEFENISSQQLKQLTENYNIPQGYQAIQLLQDRLTEKQTLKDAGTQIVPFLQIKNKQDLYQASKELGYPFIVKTRFGGYDGKGQILVENESNLDEAIDLISNQECVAEQYLDIDKEVSLTVTIGNEQQTTYFPLQENEHRNQILFKTVVPARSNKENEARKEVDKITNAIHFVGTFTVEFFIDKENNLYVNEIAPRPHNSGHYSIEACDFSQFDTHILAVTGQRLPQQIEVLKPAVMMNLLGRDLDLLENEFENHPEWHVHIYGKSQRKPDRKMGHMTLLTDDVNQTEQYMLMKFEGRDK</sequence>
<comment type="function">
    <text evidence="5">Catalyzes the ATP-dependent conversion of 5-aminoimidazole ribonucleotide (AIR) and HCO(3)(-) to N5-carboxyaminoimidazole ribonucleotide (N5-CAIR).</text>
</comment>
<dbReference type="PANTHER" id="PTHR11609:SF5">
    <property type="entry name" value="PHOSPHORIBOSYLAMINOIMIDAZOLE CARBOXYLASE"/>
    <property type="match status" value="1"/>
</dbReference>
<reference evidence="12 13" key="2">
    <citation type="submission" date="2020-04" db="EMBL/GenBank/DDBJ databases">
        <title>The Epidemiology and Molecular Characteristics of Linezolid-Resistant Staphylococcus capitis in Huashan Hospital, Shanghai.</title>
        <authorList>
            <person name="Ding L."/>
            <person name="Li P."/>
            <person name="Yang Y."/>
            <person name="Lin D."/>
            <person name="Xu X."/>
        </authorList>
    </citation>
    <scope>NUCLEOTIDE SEQUENCE [LARGE SCALE GENOMIC DNA]</scope>
    <source>
        <strain evidence="9 13">12-86</strain>
        <strain evidence="8 12">17-84</strain>
    </source>
</reference>
<dbReference type="GO" id="GO:0034028">
    <property type="term" value="F:5-(carboxyamino)imidazole ribonucleotide synthase activity"/>
    <property type="evidence" value="ECO:0007669"/>
    <property type="project" value="UniProtKB-UniRule"/>
</dbReference>
<dbReference type="EMBL" id="JABBMI010000058">
    <property type="protein sequence ID" value="NMK54248.1"/>
    <property type="molecule type" value="Genomic_DNA"/>
</dbReference>
<comment type="pathway">
    <text evidence="5 6">Purine metabolism; IMP biosynthesis via de novo pathway; 5-amino-1-(5-phospho-D-ribosyl)imidazole-4-carboxylate from 5-amino-1-(5-phospho-D-ribosyl)imidazole (N5-CAIR route): step 1/2.</text>
</comment>
<feature type="binding site" evidence="5">
    <location>
        <position position="108"/>
    </location>
    <ligand>
        <name>ATP</name>
        <dbReference type="ChEBI" id="CHEBI:30616"/>
    </ligand>
</feature>
<keyword evidence="1 5" id="KW-0436">Ligase</keyword>
<proteinExistence type="inferred from homology"/>
<feature type="binding site" evidence="5">
    <location>
        <position position="214"/>
    </location>
    <ligand>
        <name>ATP</name>
        <dbReference type="ChEBI" id="CHEBI:30616"/>
    </ligand>
</feature>
<dbReference type="GO" id="GO:0005524">
    <property type="term" value="F:ATP binding"/>
    <property type="evidence" value="ECO:0007669"/>
    <property type="project" value="UniProtKB-UniRule"/>
</dbReference>
<evidence type="ECO:0000259" key="7">
    <source>
        <dbReference type="PROSITE" id="PS50975"/>
    </source>
</evidence>
<gene>
    <name evidence="5 6 10" type="primary">purK</name>
    <name evidence="10" type="ORF">EQ811_02320</name>
    <name evidence="9" type="ORF">HHM13_00815</name>
    <name evidence="8" type="ORF">HHM24_05695</name>
</gene>
<evidence type="ECO:0000313" key="11">
    <source>
        <dbReference type="Proteomes" id="UP000291949"/>
    </source>
</evidence>
<evidence type="ECO:0000256" key="4">
    <source>
        <dbReference type="ARBA" id="ARBA00022840"/>
    </source>
</evidence>
<dbReference type="GO" id="GO:0046872">
    <property type="term" value="F:metal ion binding"/>
    <property type="evidence" value="ECO:0007669"/>
    <property type="project" value="InterPro"/>
</dbReference>
<dbReference type="GO" id="GO:0006189">
    <property type="term" value="P:'de novo' IMP biosynthetic process"/>
    <property type="evidence" value="ECO:0007669"/>
    <property type="project" value="UniProtKB-UniRule"/>
</dbReference>
<dbReference type="InterPro" id="IPR011054">
    <property type="entry name" value="Rudment_hybrid_motif"/>
</dbReference>
<dbReference type="Pfam" id="PF17769">
    <property type="entry name" value="PurK_C"/>
    <property type="match status" value="1"/>
</dbReference>
<evidence type="ECO:0000313" key="12">
    <source>
        <dbReference type="Proteomes" id="UP000538955"/>
    </source>
</evidence>
<feature type="binding site" evidence="5">
    <location>
        <begin position="266"/>
        <end position="267"/>
    </location>
    <ligand>
        <name>ATP</name>
        <dbReference type="ChEBI" id="CHEBI:30616"/>
    </ligand>
</feature>
<dbReference type="EMBL" id="JABBLX010000001">
    <property type="protein sequence ID" value="NMK96641.1"/>
    <property type="molecule type" value="Genomic_DNA"/>
</dbReference>
<dbReference type="FunFam" id="3.40.50.20:FF:000016">
    <property type="entry name" value="N5-carboxyaminoimidazole ribonucleotide synthase"/>
    <property type="match status" value="1"/>
</dbReference>
<protein>
    <recommendedName>
        <fullName evidence="5 6">N5-carboxyaminoimidazole ribonucleotide synthase</fullName>
        <shortName evidence="5 6">N5-CAIR synthase</shortName>
        <ecNumber evidence="5 6">6.3.4.18</ecNumber>
    </recommendedName>
    <alternativeName>
        <fullName evidence="5 6">5-(carboxyamino)imidazole ribonucleotide synthetase</fullName>
    </alternativeName>
</protein>
<dbReference type="EC" id="6.3.4.18" evidence="5 6"/>
<keyword evidence="4 5" id="KW-0067">ATP-binding</keyword>
<evidence type="ECO:0000256" key="6">
    <source>
        <dbReference type="RuleBase" id="RU361200"/>
    </source>
</evidence>
<dbReference type="SUPFAM" id="SSF51246">
    <property type="entry name" value="Rudiment single hybrid motif"/>
    <property type="match status" value="1"/>
</dbReference>
<evidence type="ECO:0000313" key="9">
    <source>
        <dbReference type="EMBL" id="NMK96641.1"/>
    </source>
</evidence>
<dbReference type="NCBIfam" id="NF004679">
    <property type="entry name" value="PRK06019.1-5"/>
    <property type="match status" value="1"/>
</dbReference>
<feature type="binding site" evidence="5">
    <location>
        <begin position="183"/>
        <end position="186"/>
    </location>
    <ligand>
        <name>ATP</name>
        <dbReference type="ChEBI" id="CHEBI:30616"/>
    </ligand>
</feature>
<evidence type="ECO:0000256" key="1">
    <source>
        <dbReference type="ARBA" id="ARBA00022598"/>
    </source>
</evidence>
<dbReference type="Pfam" id="PF02222">
    <property type="entry name" value="ATP-grasp"/>
    <property type="match status" value="1"/>
</dbReference>
<feature type="binding site" evidence="5">
    <location>
        <begin position="153"/>
        <end position="159"/>
    </location>
    <ligand>
        <name>ATP</name>
        <dbReference type="ChEBI" id="CHEBI:30616"/>
    </ligand>
</feature>
<comment type="function">
    <text evidence="6">Catalyzes the ATP-dependent conversion of 5-aminoimidazole ribonucleotide (AIR) and HCO(3)- to N5-carboxyaminoimidazole ribonucleotide (N5-CAIR).</text>
</comment>
<dbReference type="EMBL" id="SCHC01000001">
    <property type="protein sequence ID" value="TBW77920.1"/>
    <property type="molecule type" value="Genomic_DNA"/>
</dbReference>
<dbReference type="InterPro" id="IPR013815">
    <property type="entry name" value="ATP_grasp_subdomain_1"/>
</dbReference>
<evidence type="ECO:0000313" key="10">
    <source>
        <dbReference type="EMBL" id="TBW77920.1"/>
    </source>
</evidence>
<evidence type="ECO:0000313" key="8">
    <source>
        <dbReference type="EMBL" id="NMK54248.1"/>
    </source>
</evidence>
<keyword evidence="2 5" id="KW-0547">Nucleotide-binding</keyword>
<dbReference type="Gene3D" id="3.30.470.20">
    <property type="entry name" value="ATP-grasp fold, B domain"/>
    <property type="match status" value="1"/>
</dbReference>
<dbReference type="NCBIfam" id="NF004675">
    <property type="entry name" value="PRK06019.1-1"/>
    <property type="match status" value="1"/>
</dbReference>
<dbReference type="InterPro" id="IPR016185">
    <property type="entry name" value="PreATP-grasp_dom_sf"/>
</dbReference>
<dbReference type="GO" id="GO:0004638">
    <property type="term" value="F:phosphoribosylaminoimidazole carboxylase activity"/>
    <property type="evidence" value="ECO:0007669"/>
    <property type="project" value="InterPro"/>
</dbReference>